<evidence type="ECO:0000256" key="1">
    <source>
        <dbReference type="SAM" id="MobiDB-lite"/>
    </source>
</evidence>
<protein>
    <submittedName>
        <fullName evidence="2">Uncharacterized protein</fullName>
    </submittedName>
</protein>
<feature type="region of interest" description="Disordered" evidence="1">
    <location>
        <begin position="18"/>
        <end position="95"/>
    </location>
</feature>
<comment type="caution">
    <text evidence="2">The sequence shown here is derived from an EMBL/GenBank/DDBJ whole genome shotgun (WGS) entry which is preliminary data.</text>
</comment>
<name>A0AAV3PXY6_LITER</name>
<evidence type="ECO:0000313" key="3">
    <source>
        <dbReference type="Proteomes" id="UP001454036"/>
    </source>
</evidence>
<feature type="compositionally biased region" description="Polar residues" evidence="1">
    <location>
        <begin position="43"/>
        <end position="55"/>
    </location>
</feature>
<reference evidence="2 3" key="1">
    <citation type="submission" date="2024-01" db="EMBL/GenBank/DDBJ databases">
        <title>The complete chloroplast genome sequence of Lithospermum erythrorhizon: insights into the phylogenetic relationship among Boraginaceae species and the maternal lineages of purple gromwells.</title>
        <authorList>
            <person name="Okada T."/>
            <person name="Watanabe K."/>
        </authorList>
    </citation>
    <scope>NUCLEOTIDE SEQUENCE [LARGE SCALE GENOMIC DNA]</scope>
</reference>
<organism evidence="2 3">
    <name type="scientific">Lithospermum erythrorhizon</name>
    <name type="common">Purple gromwell</name>
    <name type="synonym">Lithospermum officinale var. erythrorhizon</name>
    <dbReference type="NCBI Taxonomy" id="34254"/>
    <lineage>
        <taxon>Eukaryota</taxon>
        <taxon>Viridiplantae</taxon>
        <taxon>Streptophyta</taxon>
        <taxon>Embryophyta</taxon>
        <taxon>Tracheophyta</taxon>
        <taxon>Spermatophyta</taxon>
        <taxon>Magnoliopsida</taxon>
        <taxon>eudicotyledons</taxon>
        <taxon>Gunneridae</taxon>
        <taxon>Pentapetalae</taxon>
        <taxon>asterids</taxon>
        <taxon>lamiids</taxon>
        <taxon>Boraginales</taxon>
        <taxon>Boraginaceae</taxon>
        <taxon>Boraginoideae</taxon>
        <taxon>Lithospermeae</taxon>
        <taxon>Lithospermum</taxon>
    </lineage>
</organism>
<gene>
    <name evidence="2" type="ORF">LIER_13525</name>
</gene>
<proteinExistence type="predicted"/>
<sequence length="95" mass="10518">MMLSTLTNQGIEQSALMTYGAKPSVSEPRSSLSTEYKSDRNLRQPNGTTSAFSEPNGTNSNQNQGLNQNQIKESIALISNRQRPNFEQKEGAKIR</sequence>
<dbReference type="EMBL" id="BAABME010002744">
    <property type="protein sequence ID" value="GAA0155908.1"/>
    <property type="molecule type" value="Genomic_DNA"/>
</dbReference>
<keyword evidence="3" id="KW-1185">Reference proteome</keyword>
<accession>A0AAV3PXY6</accession>
<feature type="compositionally biased region" description="Low complexity" evidence="1">
    <location>
        <begin position="56"/>
        <end position="70"/>
    </location>
</feature>
<evidence type="ECO:0000313" key="2">
    <source>
        <dbReference type="EMBL" id="GAA0155908.1"/>
    </source>
</evidence>
<dbReference type="Proteomes" id="UP001454036">
    <property type="component" value="Unassembled WGS sequence"/>
</dbReference>
<feature type="compositionally biased region" description="Basic and acidic residues" evidence="1">
    <location>
        <begin position="84"/>
        <end position="95"/>
    </location>
</feature>
<dbReference type="AlphaFoldDB" id="A0AAV3PXY6"/>